<evidence type="ECO:0000256" key="2">
    <source>
        <dbReference type="ARBA" id="ARBA00006024"/>
    </source>
</evidence>
<dbReference type="InterPro" id="IPR023214">
    <property type="entry name" value="HAD_sf"/>
</dbReference>
<name>A0A642UYY5_9ASCO</name>
<dbReference type="PROSITE" id="PS00154">
    <property type="entry name" value="ATPASE_E1_E2"/>
    <property type="match status" value="1"/>
</dbReference>
<comment type="subcellular location">
    <subcellularLocation>
        <location evidence="1">Membrane</location>
        <topology evidence="1">Multi-pass membrane protein</topology>
    </subcellularLocation>
</comment>
<dbReference type="SFLD" id="SFLDG00002">
    <property type="entry name" value="C1.7:_P-type_atpase_like"/>
    <property type="match status" value="1"/>
</dbReference>
<sequence length="1130" mass="123995">MKRYILTVDDIHCSSCVEKIRSVITEAMPSSLGSQISIEDKTAVVFLPDDASLDREALSRKLVEGGFKLVSIDDIDVTEGWFEKLLTNWKKTRSHKRICKECQKKQKHKKHNHMSLRSAITGSTSSLEKQVSTSDLSNVTTLTPEDEKQVEEYRAQFSIGGMSCASCSNSITSVVTSEFPQLLDFAVDLMNASAVAVINDKRLANQIQEVIKDTGFTCELVELLPVQSSRCWKVIASIGGMTCSSCVNAITQQVEPLPFVESVKIDLLSNSATIIINDVNKTGALKETIEDCGFDYDQVELKEVRHATIAKRSRTVHLQNINNVLKEYGDSIVIDDPISLDNPYIKFTYVPDPPNVTIRKVLEQIKEISPQFETEIVHPMSLEERSMLMTKKEQRKIVFRLILTFVVAIPTFILGIVGMSLLPKHNHFRMYLHEPMWVGAVSRVTWANFFLATPVYFFADDLFHVKAFKEVSSLWRTGVPWTRRLFKFGSMNLLMCLGTSIAYFASIALLILSARTHPESEGFTTTFFDSVVFLTFFLLIGRLLDSISKSRTASAVSLLGDLRPSTVQLIEQFDLDKRSFGDDQTVSLDLVEAGDFVRIQPGMACAVDGIVFDGESSFDESALTGESMPVKHGVGDQVYAGTVNSAGSAVVVKITAIEGDSLLDNIVAVVKEGQLHRAPVERVAQRITGVFVPVVTLLAVITWVIWLSLGLSGSLPDSYLDIDIGGWTIWSLQFAVAVFVIACPCGIGLAAPTALYMGSGLAAKYGVLARGGGEAFQEGSKVNIVCFDKTGTLTEGGEPKIVDEEITSTLERPQLLHIIRDLELNSGHPLATAVRNYCEEVITDANENWITGASEVSGRGIKGGFKDTSKGIMEAYIGNEKFMAENGAAVSDNLTEKIHRWKTEGKSVILLSLKTDETVSVHLALSAADKIRDESKTVVEELTKRGIDCWLISGDNETTAKAVAQQVSIPTDHVISEVLPQEKSDKIQWLQKSGNSKKGYSRAIVAMVGDGVNDAPSLTMADVGIAIGSGSDIALSSAEFVLLKSDLNAILILIEISKTVFNRVKFNFFWALIYNCIGIPVAAGVIYPYNNSRLDPVWASLAMALSSVSVVVSSLLLKFYRPKKLKQNKS</sequence>
<dbReference type="InterPro" id="IPR044492">
    <property type="entry name" value="P_typ_ATPase_HD_dom"/>
</dbReference>
<evidence type="ECO:0000313" key="13">
    <source>
        <dbReference type="EMBL" id="KAA8908043.1"/>
    </source>
</evidence>
<dbReference type="VEuPathDB" id="FungiDB:TRICI_004870"/>
<dbReference type="SUPFAM" id="SSF56784">
    <property type="entry name" value="HAD-like"/>
    <property type="match status" value="1"/>
</dbReference>
<feature type="transmembrane region" description="Helical" evidence="10">
    <location>
        <begin position="1101"/>
        <end position="1120"/>
    </location>
</feature>
<dbReference type="PANTHER" id="PTHR43520:SF32">
    <property type="entry name" value="COPPER RESISTANCE P-TYPE ATPASE (EUROFUNG)"/>
    <property type="match status" value="1"/>
</dbReference>
<dbReference type="InterPro" id="IPR001757">
    <property type="entry name" value="P_typ_ATPase"/>
</dbReference>
<evidence type="ECO:0000256" key="1">
    <source>
        <dbReference type="ARBA" id="ARBA00004141"/>
    </source>
</evidence>
<dbReference type="SUPFAM" id="SSF81665">
    <property type="entry name" value="Calcium ATPase, transmembrane domain M"/>
    <property type="match status" value="1"/>
</dbReference>
<dbReference type="PROSITE" id="PS50846">
    <property type="entry name" value="HMA_2"/>
    <property type="match status" value="1"/>
</dbReference>
<dbReference type="PRINTS" id="PR00119">
    <property type="entry name" value="CATATPASE"/>
</dbReference>
<keyword evidence="9 10" id="KW-0472">Membrane</keyword>
<comment type="similarity">
    <text evidence="2 10">Belongs to the cation transport ATPase (P-type) (TC 3.A.3) family. Type IB subfamily.</text>
</comment>
<keyword evidence="6 10" id="KW-0067">ATP-binding</keyword>
<dbReference type="GO" id="GO:0005524">
    <property type="term" value="F:ATP binding"/>
    <property type="evidence" value="ECO:0007669"/>
    <property type="project" value="UniProtKB-UniRule"/>
</dbReference>
<comment type="caution">
    <text evidence="13">The sequence shown here is derived from an EMBL/GenBank/DDBJ whole genome shotgun (WGS) entry which is preliminary data.</text>
</comment>
<dbReference type="Gene3D" id="3.30.70.100">
    <property type="match status" value="3"/>
</dbReference>
<feature type="compositionally biased region" description="Polar residues" evidence="11">
    <location>
        <begin position="122"/>
        <end position="143"/>
    </location>
</feature>
<keyword evidence="7" id="KW-1278">Translocase</keyword>
<keyword evidence="14" id="KW-1185">Reference proteome</keyword>
<dbReference type="InterPro" id="IPR023298">
    <property type="entry name" value="ATPase_P-typ_TM_dom_sf"/>
</dbReference>
<dbReference type="Pfam" id="PF00702">
    <property type="entry name" value="Hydrolase"/>
    <property type="match status" value="1"/>
</dbReference>
<evidence type="ECO:0000259" key="12">
    <source>
        <dbReference type="PROSITE" id="PS50846"/>
    </source>
</evidence>
<proteinExistence type="inferred from homology"/>
<dbReference type="Pfam" id="PF00403">
    <property type="entry name" value="HMA"/>
    <property type="match status" value="1"/>
</dbReference>
<dbReference type="InterPro" id="IPR008250">
    <property type="entry name" value="ATPase_P-typ_transduc_dom_A_sf"/>
</dbReference>
<evidence type="ECO:0000256" key="8">
    <source>
        <dbReference type="ARBA" id="ARBA00022989"/>
    </source>
</evidence>
<dbReference type="PANTHER" id="PTHR43520">
    <property type="entry name" value="ATP7, ISOFORM B"/>
    <property type="match status" value="1"/>
</dbReference>
<dbReference type="OrthoDB" id="432719at2759"/>
<dbReference type="SFLD" id="SFLDF00027">
    <property type="entry name" value="p-type_atpase"/>
    <property type="match status" value="1"/>
</dbReference>
<keyword evidence="3 10" id="KW-0812">Transmembrane</keyword>
<evidence type="ECO:0000256" key="6">
    <source>
        <dbReference type="ARBA" id="ARBA00022840"/>
    </source>
</evidence>
<dbReference type="Gene3D" id="2.70.150.10">
    <property type="entry name" value="Calcium-transporting ATPase, cytoplasmic transduction domain A"/>
    <property type="match status" value="1"/>
</dbReference>
<dbReference type="GO" id="GO:0005507">
    <property type="term" value="F:copper ion binding"/>
    <property type="evidence" value="ECO:0007669"/>
    <property type="project" value="TreeGrafter"/>
</dbReference>
<dbReference type="PROSITE" id="PS01047">
    <property type="entry name" value="HMA_1"/>
    <property type="match status" value="1"/>
</dbReference>
<gene>
    <name evidence="13" type="ORF">TRICI_004870</name>
</gene>
<evidence type="ECO:0000256" key="4">
    <source>
        <dbReference type="ARBA" id="ARBA00022723"/>
    </source>
</evidence>
<evidence type="ECO:0000256" key="9">
    <source>
        <dbReference type="ARBA" id="ARBA00023136"/>
    </source>
</evidence>
<feature type="transmembrane region" description="Helical" evidence="10">
    <location>
        <begin position="437"/>
        <end position="459"/>
    </location>
</feature>
<dbReference type="GO" id="GO:0043682">
    <property type="term" value="F:P-type divalent copper transporter activity"/>
    <property type="evidence" value="ECO:0007669"/>
    <property type="project" value="TreeGrafter"/>
</dbReference>
<keyword evidence="8 10" id="KW-1133">Transmembrane helix</keyword>
<dbReference type="AlphaFoldDB" id="A0A642UYY5"/>
<protein>
    <recommendedName>
        <fullName evidence="12">HMA domain-containing protein</fullName>
    </recommendedName>
</protein>
<evidence type="ECO:0000256" key="11">
    <source>
        <dbReference type="SAM" id="MobiDB-lite"/>
    </source>
</evidence>
<dbReference type="SFLD" id="SFLDS00003">
    <property type="entry name" value="Haloacid_Dehalogenase"/>
    <property type="match status" value="1"/>
</dbReference>
<feature type="transmembrane region" description="Helical" evidence="10">
    <location>
        <begin position="493"/>
        <end position="514"/>
    </location>
</feature>
<evidence type="ECO:0000256" key="3">
    <source>
        <dbReference type="ARBA" id="ARBA00022692"/>
    </source>
</evidence>
<evidence type="ECO:0000256" key="5">
    <source>
        <dbReference type="ARBA" id="ARBA00022741"/>
    </source>
</evidence>
<dbReference type="InterPro" id="IPR036412">
    <property type="entry name" value="HAD-like_sf"/>
</dbReference>
<evidence type="ECO:0000256" key="10">
    <source>
        <dbReference type="RuleBase" id="RU362081"/>
    </source>
</evidence>
<accession>A0A642UYY5</accession>
<dbReference type="SUPFAM" id="SSF81660">
    <property type="entry name" value="Metal cation-transporting ATPase, ATP-binding domain N"/>
    <property type="match status" value="1"/>
</dbReference>
<dbReference type="EMBL" id="SWFS01000372">
    <property type="protein sequence ID" value="KAA8908043.1"/>
    <property type="molecule type" value="Genomic_DNA"/>
</dbReference>
<feature type="transmembrane region" description="Helical" evidence="10">
    <location>
        <begin position="1068"/>
        <end position="1089"/>
    </location>
</feature>
<keyword evidence="5 10" id="KW-0547">Nucleotide-binding</keyword>
<dbReference type="GO" id="GO:0016020">
    <property type="term" value="C:membrane"/>
    <property type="evidence" value="ECO:0007669"/>
    <property type="project" value="UniProtKB-SubCell"/>
</dbReference>
<feature type="domain" description="HMA" evidence="12">
    <location>
        <begin position="232"/>
        <end position="297"/>
    </location>
</feature>
<evidence type="ECO:0000256" key="7">
    <source>
        <dbReference type="ARBA" id="ARBA00022967"/>
    </source>
</evidence>
<dbReference type="Gene3D" id="3.40.1110.10">
    <property type="entry name" value="Calcium-transporting ATPase, cytoplasmic domain N"/>
    <property type="match status" value="1"/>
</dbReference>
<feature type="transmembrane region" description="Helical" evidence="10">
    <location>
        <begin position="397"/>
        <end position="417"/>
    </location>
</feature>
<dbReference type="NCBIfam" id="TIGR01525">
    <property type="entry name" value="ATPase-IB_hvy"/>
    <property type="match status" value="1"/>
</dbReference>
<feature type="transmembrane region" description="Helical" evidence="10">
    <location>
        <begin position="526"/>
        <end position="544"/>
    </location>
</feature>
<reference evidence="13" key="1">
    <citation type="journal article" date="2019" name="G3 (Bethesda)">
        <title>Genome Assemblies of Two Rare Opportunistic Yeast Pathogens: Diutina rugosa (syn. Candida rugosa) and Trichomonascus ciferrii (syn. Candida ciferrii).</title>
        <authorList>
            <person name="Mixao V."/>
            <person name="Saus E."/>
            <person name="Hansen A.P."/>
            <person name="Lass-Florl C."/>
            <person name="Gabaldon T."/>
        </authorList>
    </citation>
    <scope>NUCLEOTIDE SEQUENCE</scope>
    <source>
        <strain evidence="13">CBS 4856</strain>
    </source>
</reference>
<dbReference type="InterPro" id="IPR036163">
    <property type="entry name" value="HMA_dom_sf"/>
</dbReference>
<dbReference type="InterPro" id="IPR006121">
    <property type="entry name" value="HMA_dom"/>
</dbReference>
<dbReference type="Proteomes" id="UP000761534">
    <property type="component" value="Unassembled WGS sequence"/>
</dbReference>
<dbReference type="GO" id="GO:0055070">
    <property type="term" value="P:copper ion homeostasis"/>
    <property type="evidence" value="ECO:0007669"/>
    <property type="project" value="TreeGrafter"/>
</dbReference>
<dbReference type="Gene3D" id="3.40.50.1000">
    <property type="entry name" value="HAD superfamily/HAD-like"/>
    <property type="match status" value="1"/>
</dbReference>
<dbReference type="NCBIfam" id="TIGR01494">
    <property type="entry name" value="ATPase_P-type"/>
    <property type="match status" value="1"/>
</dbReference>
<keyword evidence="4 10" id="KW-0479">Metal-binding</keyword>
<dbReference type="InterPro" id="IPR018303">
    <property type="entry name" value="ATPase_P-typ_P_site"/>
</dbReference>
<feature type="region of interest" description="Disordered" evidence="11">
    <location>
        <begin position="122"/>
        <end position="147"/>
    </location>
</feature>
<evidence type="ECO:0000313" key="14">
    <source>
        <dbReference type="Proteomes" id="UP000761534"/>
    </source>
</evidence>
<dbReference type="SUPFAM" id="SSF55008">
    <property type="entry name" value="HMA, heavy metal-associated domain"/>
    <property type="match status" value="3"/>
</dbReference>
<dbReference type="InterPro" id="IPR059000">
    <property type="entry name" value="ATPase_P-type_domA"/>
</dbReference>
<feature type="transmembrane region" description="Helical" evidence="10">
    <location>
        <begin position="687"/>
        <end position="709"/>
    </location>
</feature>
<dbReference type="CDD" id="cd00371">
    <property type="entry name" value="HMA"/>
    <property type="match status" value="3"/>
</dbReference>
<dbReference type="InterPro" id="IPR027256">
    <property type="entry name" value="P-typ_ATPase_IB"/>
</dbReference>
<dbReference type="Pfam" id="PF00122">
    <property type="entry name" value="E1-E2_ATPase"/>
    <property type="match status" value="1"/>
</dbReference>
<dbReference type="InterPro" id="IPR017969">
    <property type="entry name" value="Heavy-metal-associated_CS"/>
</dbReference>
<dbReference type="GO" id="GO:0016887">
    <property type="term" value="F:ATP hydrolysis activity"/>
    <property type="evidence" value="ECO:0007669"/>
    <property type="project" value="InterPro"/>
</dbReference>
<dbReference type="SUPFAM" id="SSF81653">
    <property type="entry name" value="Calcium ATPase, transduction domain A"/>
    <property type="match status" value="1"/>
</dbReference>
<dbReference type="CDD" id="cd02094">
    <property type="entry name" value="P-type_ATPase_Cu-like"/>
    <property type="match status" value="1"/>
</dbReference>
<feature type="transmembrane region" description="Helical" evidence="10">
    <location>
        <begin position="729"/>
        <end position="751"/>
    </location>
</feature>
<dbReference type="InterPro" id="IPR023299">
    <property type="entry name" value="ATPase_P-typ_cyto_dom_N"/>
</dbReference>
<organism evidence="13 14">
    <name type="scientific">Trichomonascus ciferrii</name>
    <dbReference type="NCBI Taxonomy" id="44093"/>
    <lineage>
        <taxon>Eukaryota</taxon>
        <taxon>Fungi</taxon>
        <taxon>Dikarya</taxon>
        <taxon>Ascomycota</taxon>
        <taxon>Saccharomycotina</taxon>
        <taxon>Dipodascomycetes</taxon>
        <taxon>Dipodascales</taxon>
        <taxon>Trichomonascaceae</taxon>
        <taxon>Trichomonascus</taxon>
        <taxon>Trichomonascus ciferrii complex</taxon>
    </lineage>
</organism>